<name>A0A084WUL0_ANOSI</name>
<keyword evidence="4" id="KW-1185">Reference proteome</keyword>
<dbReference type="EnsemblMetazoa" id="ASIC022351-RA">
    <property type="protein sequence ID" value="ASIC022351-PA"/>
    <property type="gene ID" value="ASIC022351"/>
</dbReference>
<accession>A0A084WUL0</accession>
<dbReference type="EMBL" id="ATLV01027097">
    <property type="status" value="NOT_ANNOTATED_CDS"/>
    <property type="molecule type" value="Genomic_DNA"/>
</dbReference>
<reference evidence="3" key="2">
    <citation type="submission" date="2020-05" db="UniProtKB">
        <authorList>
            <consortium name="EnsemblMetazoa"/>
        </authorList>
    </citation>
    <scope>IDENTIFICATION</scope>
</reference>
<gene>
    <name evidence="2" type="ORF">ZHAS_00022351</name>
</gene>
<organism evidence="2">
    <name type="scientific">Anopheles sinensis</name>
    <name type="common">Mosquito</name>
    <dbReference type="NCBI Taxonomy" id="74873"/>
    <lineage>
        <taxon>Eukaryota</taxon>
        <taxon>Metazoa</taxon>
        <taxon>Ecdysozoa</taxon>
        <taxon>Arthropoda</taxon>
        <taxon>Hexapoda</taxon>
        <taxon>Insecta</taxon>
        <taxon>Pterygota</taxon>
        <taxon>Neoptera</taxon>
        <taxon>Endopterygota</taxon>
        <taxon>Diptera</taxon>
        <taxon>Nematocera</taxon>
        <taxon>Culicoidea</taxon>
        <taxon>Culicidae</taxon>
        <taxon>Anophelinae</taxon>
        <taxon>Anopheles</taxon>
    </lineage>
</organism>
<proteinExistence type="predicted"/>
<feature type="region of interest" description="Disordered" evidence="1">
    <location>
        <begin position="1"/>
        <end position="35"/>
    </location>
</feature>
<dbReference type="EMBL" id="KE525423">
    <property type="protein sequence ID" value="KFB53904.1"/>
    <property type="molecule type" value="Genomic_DNA"/>
</dbReference>
<reference evidence="2 4" key="1">
    <citation type="journal article" date="2014" name="BMC Genomics">
        <title>Genome sequence of Anopheles sinensis provides insight into genetics basis of mosquito competence for malaria parasites.</title>
        <authorList>
            <person name="Zhou D."/>
            <person name="Zhang D."/>
            <person name="Ding G."/>
            <person name="Shi L."/>
            <person name="Hou Q."/>
            <person name="Ye Y."/>
            <person name="Xu Y."/>
            <person name="Zhou H."/>
            <person name="Xiong C."/>
            <person name="Li S."/>
            <person name="Yu J."/>
            <person name="Hong S."/>
            <person name="Yu X."/>
            <person name="Zou P."/>
            <person name="Chen C."/>
            <person name="Chang X."/>
            <person name="Wang W."/>
            <person name="Lv Y."/>
            <person name="Sun Y."/>
            <person name="Ma L."/>
            <person name="Shen B."/>
            <person name="Zhu C."/>
        </authorList>
    </citation>
    <scope>NUCLEOTIDE SEQUENCE [LARGE SCALE GENOMIC DNA]</scope>
</reference>
<dbReference type="VEuPathDB" id="VectorBase:ASIC022351"/>
<sequence>MPFPSNGGAVLGASETLEPPRTHTQQSVGKTRYDPRRRLGLVQCVDSIQDA</sequence>
<evidence type="ECO:0000256" key="1">
    <source>
        <dbReference type="SAM" id="MobiDB-lite"/>
    </source>
</evidence>
<dbReference type="AlphaFoldDB" id="A0A084WUL0"/>
<evidence type="ECO:0000313" key="4">
    <source>
        <dbReference type="Proteomes" id="UP000030765"/>
    </source>
</evidence>
<dbReference type="Proteomes" id="UP000030765">
    <property type="component" value="Unassembled WGS sequence"/>
</dbReference>
<evidence type="ECO:0000313" key="2">
    <source>
        <dbReference type="EMBL" id="KFB53904.1"/>
    </source>
</evidence>
<evidence type="ECO:0000313" key="3">
    <source>
        <dbReference type="EnsemblMetazoa" id="ASIC022351-PA"/>
    </source>
</evidence>
<protein>
    <submittedName>
        <fullName evidence="2 3">Uncharacterized protein</fullName>
    </submittedName>
</protein>